<keyword evidence="2" id="KW-1185">Reference proteome</keyword>
<dbReference type="Proteomes" id="UP001362999">
    <property type="component" value="Unassembled WGS sequence"/>
</dbReference>
<proteinExistence type="predicted"/>
<accession>A0AAV9Z209</accession>
<reference evidence="1 2" key="1">
    <citation type="journal article" date="2024" name="J Genomics">
        <title>Draft genome sequencing and assembly of Favolaschia claudopus CIRM-BRFM 2984 isolated from oak limbs.</title>
        <authorList>
            <person name="Navarro D."/>
            <person name="Drula E."/>
            <person name="Chaduli D."/>
            <person name="Cazenave R."/>
            <person name="Ahrendt S."/>
            <person name="Wang J."/>
            <person name="Lipzen A."/>
            <person name="Daum C."/>
            <person name="Barry K."/>
            <person name="Grigoriev I.V."/>
            <person name="Favel A."/>
            <person name="Rosso M.N."/>
            <person name="Martin F."/>
        </authorList>
    </citation>
    <scope>NUCLEOTIDE SEQUENCE [LARGE SCALE GENOMIC DNA]</scope>
    <source>
        <strain evidence="1 2">CIRM-BRFM 2984</strain>
    </source>
</reference>
<evidence type="ECO:0000313" key="2">
    <source>
        <dbReference type="Proteomes" id="UP001362999"/>
    </source>
</evidence>
<name>A0AAV9Z209_9AGAR</name>
<sequence length="287" mass="31769">MRSPAPYAHLHQISPSNSRARYRMSILPFACRSCLLHHPVAFQGSEELALVTSLSCTLRSLDRPGHTVGNTLVLRAILVKFIRAQLSLSNLPNRCLRTSCAHARYGFRFTSPFAAVRGGSSDFSLGGTLDWSGRPGRVWGLVGSETGYNYKGQRETDGSSLEQKLSRIEQSSADGSRNRICSRTWRGPGARDDEGEDMRDVAWRCEVLGEMRKRARWTRRARGKTSIQSIFLQKEGSDVEVLIRPINDGSADKDAAVATDFMGVGSFDRHPAEVGGRVLYQSVSLIH</sequence>
<dbReference type="AlphaFoldDB" id="A0AAV9Z209"/>
<organism evidence="1 2">
    <name type="scientific">Favolaschia claudopus</name>
    <dbReference type="NCBI Taxonomy" id="2862362"/>
    <lineage>
        <taxon>Eukaryota</taxon>
        <taxon>Fungi</taxon>
        <taxon>Dikarya</taxon>
        <taxon>Basidiomycota</taxon>
        <taxon>Agaricomycotina</taxon>
        <taxon>Agaricomycetes</taxon>
        <taxon>Agaricomycetidae</taxon>
        <taxon>Agaricales</taxon>
        <taxon>Marasmiineae</taxon>
        <taxon>Mycenaceae</taxon>
        <taxon>Favolaschia</taxon>
    </lineage>
</organism>
<evidence type="ECO:0000313" key="1">
    <source>
        <dbReference type="EMBL" id="KAK6968950.1"/>
    </source>
</evidence>
<comment type="caution">
    <text evidence="1">The sequence shown here is derived from an EMBL/GenBank/DDBJ whole genome shotgun (WGS) entry which is preliminary data.</text>
</comment>
<gene>
    <name evidence="1" type="ORF">R3P38DRAFT_2815189</name>
</gene>
<dbReference type="EMBL" id="JAWWNJ010000239">
    <property type="protein sequence ID" value="KAK6968950.1"/>
    <property type="molecule type" value="Genomic_DNA"/>
</dbReference>
<protein>
    <submittedName>
        <fullName evidence="1">Uncharacterized protein</fullName>
    </submittedName>
</protein>